<dbReference type="EMBL" id="KZ303528">
    <property type="protein sequence ID" value="PIA13723.1"/>
    <property type="molecule type" value="Genomic_DNA"/>
</dbReference>
<keyword evidence="3" id="KW-1185">Reference proteome</keyword>
<feature type="region of interest" description="Disordered" evidence="1">
    <location>
        <begin position="1"/>
        <end position="102"/>
    </location>
</feature>
<proteinExistence type="predicted"/>
<evidence type="ECO:0000313" key="2">
    <source>
        <dbReference type="EMBL" id="PIA13723.1"/>
    </source>
</evidence>
<feature type="non-terminal residue" evidence="2">
    <location>
        <position position="148"/>
    </location>
</feature>
<feature type="compositionally biased region" description="Pro residues" evidence="1">
    <location>
        <begin position="87"/>
        <end position="99"/>
    </location>
</feature>
<reference evidence="2 3" key="1">
    <citation type="journal article" date="2015" name="Genome Biol. Evol.">
        <title>Phylogenomic analyses indicate that early fungi evolved digesting cell walls of algal ancestors of land plants.</title>
        <authorList>
            <person name="Chang Y."/>
            <person name="Wang S."/>
            <person name="Sekimoto S."/>
            <person name="Aerts A.L."/>
            <person name="Choi C."/>
            <person name="Clum A."/>
            <person name="LaButti K.M."/>
            <person name="Lindquist E.A."/>
            <person name="Yee Ngan C."/>
            <person name="Ohm R.A."/>
            <person name="Salamov A.A."/>
            <person name="Grigoriev I.V."/>
            <person name="Spatafora J.W."/>
            <person name="Berbee M.L."/>
        </authorList>
    </citation>
    <scope>NUCLEOTIDE SEQUENCE [LARGE SCALE GENOMIC DNA]</scope>
    <source>
        <strain evidence="2 3">NRRL 1564</strain>
    </source>
</reference>
<evidence type="ECO:0000256" key="1">
    <source>
        <dbReference type="SAM" id="MobiDB-lite"/>
    </source>
</evidence>
<name>A0A2G5B3V9_COERN</name>
<feature type="compositionally biased region" description="Basic residues" evidence="1">
    <location>
        <begin position="43"/>
        <end position="54"/>
    </location>
</feature>
<dbReference type="OrthoDB" id="5575902at2759"/>
<dbReference type="AlphaFoldDB" id="A0A2G5B3V9"/>
<sequence length="148" mass="16616">MAVQPSPSDNGDDESIATFSERESTGVVSQQTASKVNKFSIKPGKRRDSKRTMHRLTQMSERSRCLKVSPTKRRTVTSQMTQKPDDILPPSPTRLPPPLNLDRNILSFSQHTPSPRRVGRTVFALSGSRPLLPRQPLSAKRTNNFQHL</sequence>
<organism evidence="2 3">
    <name type="scientific">Coemansia reversa (strain ATCC 12441 / NRRL 1564)</name>
    <dbReference type="NCBI Taxonomy" id="763665"/>
    <lineage>
        <taxon>Eukaryota</taxon>
        <taxon>Fungi</taxon>
        <taxon>Fungi incertae sedis</taxon>
        <taxon>Zoopagomycota</taxon>
        <taxon>Kickxellomycotina</taxon>
        <taxon>Kickxellomycetes</taxon>
        <taxon>Kickxellales</taxon>
        <taxon>Kickxellaceae</taxon>
        <taxon>Coemansia</taxon>
    </lineage>
</organism>
<accession>A0A2G5B3V9</accession>
<protein>
    <submittedName>
        <fullName evidence="2">Uncharacterized protein</fullName>
    </submittedName>
</protein>
<dbReference type="Proteomes" id="UP000242474">
    <property type="component" value="Unassembled WGS sequence"/>
</dbReference>
<feature type="compositionally biased region" description="Polar residues" evidence="1">
    <location>
        <begin position="26"/>
        <end position="37"/>
    </location>
</feature>
<gene>
    <name evidence="2" type="ORF">COEREDRAFT_83321</name>
</gene>
<evidence type="ECO:0000313" key="3">
    <source>
        <dbReference type="Proteomes" id="UP000242474"/>
    </source>
</evidence>